<sequence>MRTRSRRCPPKILGNTAQAPQPLRSLARPSSTLGAAPPSGRPGVRNFPRQRHAAPLGECHRSIAVAKYLARRNEVAAKAETASTTGRKGKRKPWRGRPGQEAPGLAHSPAVARPATPPREAGANTPDLTPWTARRNAARSCVRDRVHPARPRPSRVLAELVTDATP</sequence>
<organism evidence="2 3">
    <name type="scientific">Nannocystis punicea</name>
    <dbReference type="NCBI Taxonomy" id="2995304"/>
    <lineage>
        <taxon>Bacteria</taxon>
        <taxon>Pseudomonadati</taxon>
        <taxon>Myxococcota</taxon>
        <taxon>Polyangia</taxon>
        <taxon>Nannocystales</taxon>
        <taxon>Nannocystaceae</taxon>
        <taxon>Nannocystis</taxon>
    </lineage>
</organism>
<name>A0ABY7GTH3_9BACT</name>
<dbReference type="RefSeq" id="WP_269032601.1">
    <property type="nucleotide sequence ID" value="NZ_CP114040.1"/>
</dbReference>
<gene>
    <name evidence="2" type="ORF">O0S08_29100</name>
</gene>
<protein>
    <submittedName>
        <fullName evidence="2">Uncharacterized protein</fullName>
    </submittedName>
</protein>
<reference evidence="2" key="1">
    <citation type="submission" date="2022-11" db="EMBL/GenBank/DDBJ databases">
        <title>Minimal conservation of predation-associated metabolite biosynthetic gene clusters underscores biosynthetic potential of Myxococcota including descriptions for ten novel species: Archangium lansinium sp. nov., Myxococcus landrumus sp. nov., Nannocystis bai.</title>
        <authorList>
            <person name="Ahearne A."/>
            <person name="Stevens C."/>
            <person name="Dowd S."/>
        </authorList>
    </citation>
    <scope>NUCLEOTIDE SEQUENCE</scope>
    <source>
        <strain evidence="2">Fl3</strain>
    </source>
</reference>
<dbReference type="EMBL" id="CP114040">
    <property type="protein sequence ID" value="WAS90270.1"/>
    <property type="molecule type" value="Genomic_DNA"/>
</dbReference>
<keyword evidence="3" id="KW-1185">Reference proteome</keyword>
<evidence type="ECO:0000313" key="3">
    <source>
        <dbReference type="Proteomes" id="UP001164459"/>
    </source>
</evidence>
<feature type="region of interest" description="Disordered" evidence="1">
    <location>
        <begin position="1"/>
        <end position="58"/>
    </location>
</feature>
<feature type="region of interest" description="Disordered" evidence="1">
    <location>
        <begin position="75"/>
        <end position="166"/>
    </location>
</feature>
<accession>A0ABY7GTH3</accession>
<evidence type="ECO:0000256" key="1">
    <source>
        <dbReference type="SAM" id="MobiDB-lite"/>
    </source>
</evidence>
<proteinExistence type="predicted"/>
<dbReference type="Proteomes" id="UP001164459">
    <property type="component" value="Chromosome"/>
</dbReference>
<evidence type="ECO:0000313" key="2">
    <source>
        <dbReference type="EMBL" id="WAS90270.1"/>
    </source>
</evidence>